<reference evidence="2 3" key="1">
    <citation type="submission" date="2017-05" db="EMBL/GenBank/DDBJ databases">
        <title>Functional genome analysis of Paenibacillus pasadenensis strain R16: insights on endophytic life style and antifungal activity.</title>
        <authorList>
            <person name="Passera A."/>
            <person name="Marcolungo L."/>
            <person name="Casati P."/>
            <person name="Brasca M."/>
            <person name="Quaglino F."/>
            <person name="Delledonne M."/>
        </authorList>
    </citation>
    <scope>NUCLEOTIDE SEQUENCE [LARGE SCALE GENOMIC DNA]</scope>
    <source>
        <strain evidence="2 3">R16</strain>
    </source>
</reference>
<keyword evidence="3" id="KW-1185">Reference proteome</keyword>
<evidence type="ECO:0000313" key="3">
    <source>
        <dbReference type="Proteomes" id="UP000234789"/>
    </source>
</evidence>
<dbReference type="RefSeq" id="WP_052332836.1">
    <property type="nucleotide sequence ID" value="NZ_JBQCKL010000002.1"/>
</dbReference>
<name>A0A2N5N7I2_9BACL</name>
<evidence type="ECO:0000256" key="1">
    <source>
        <dbReference type="SAM" id="MobiDB-lite"/>
    </source>
</evidence>
<proteinExistence type="predicted"/>
<dbReference type="Pfam" id="PF10720">
    <property type="entry name" value="DUF2515"/>
    <property type="match status" value="1"/>
</dbReference>
<evidence type="ECO:0000313" key="2">
    <source>
        <dbReference type="EMBL" id="PLT46311.1"/>
    </source>
</evidence>
<dbReference type="InterPro" id="IPR019658">
    <property type="entry name" value="DUF2515"/>
</dbReference>
<gene>
    <name evidence="2" type="ORF">B8V81_4742</name>
</gene>
<sequence length="494" mass="53353">MEAGSGSENGQGSGRQERPSASAKAAPPQRRRLLELLLLPAALPAAAYAYAAGKRRSRKAAAALAAGSPPLALAAPAVAELRAAWRKLERAAAKAKAAAAAAAPAPSAPAGGKAAAWAGLPKASPAWSAEAAAALGAPPALPAGPAGDAALVQRLRAETARLNRNNVTRTEAYRAFYLRRPEVHWALLAHLVSRNGGWNMSDLQGEWLPRLLDLHKRRCTFGMLERANALIFHDAYPQLLLYEECRRTRRNLLHLLPQLGVSAFMRPVWQQFLRTGDAVPLTVGLIVNEQHFIEERVVQNPYYRRKVLNTFFFGMQSVLQLNQVLFPYGKDEGGDPLVAGLILEDFSDLAERIEFGKRLYAMLFAVPGVAKGALAFVKATRHTGSRSDYAPELYAPVRHGAPGAAYRERLRGGRLLPGAEPLYSPPLSAAWADRPVDDPEPGDWFKGPEDVLPYFRALPVPDRFELTADYRIALGKVELAVLAASGSGFGPKPG</sequence>
<dbReference type="EMBL" id="NFEZ01000004">
    <property type="protein sequence ID" value="PLT46311.1"/>
    <property type="molecule type" value="Genomic_DNA"/>
</dbReference>
<feature type="region of interest" description="Disordered" evidence="1">
    <location>
        <begin position="1"/>
        <end position="28"/>
    </location>
</feature>
<dbReference type="Proteomes" id="UP000234789">
    <property type="component" value="Unassembled WGS sequence"/>
</dbReference>
<dbReference type="AlphaFoldDB" id="A0A2N5N7I2"/>
<comment type="caution">
    <text evidence="2">The sequence shown here is derived from an EMBL/GenBank/DDBJ whole genome shotgun (WGS) entry which is preliminary data.</text>
</comment>
<organism evidence="2 3">
    <name type="scientific">Paenibacillus pasadenensis</name>
    <dbReference type="NCBI Taxonomy" id="217090"/>
    <lineage>
        <taxon>Bacteria</taxon>
        <taxon>Bacillati</taxon>
        <taxon>Bacillota</taxon>
        <taxon>Bacilli</taxon>
        <taxon>Bacillales</taxon>
        <taxon>Paenibacillaceae</taxon>
        <taxon>Paenibacillus</taxon>
    </lineage>
</organism>
<protein>
    <submittedName>
        <fullName evidence="2">Uncharacterized protein YppC</fullName>
    </submittedName>
</protein>
<accession>A0A2N5N7I2</accession>